<keyword evidence="9 10" id="KW-0472">Membrane</keyword>
<keyword evidence="4" id="KW-1003">Cell membrane</keyword>
<dbReference type="RefSeq" id="WP_257714357.1">
    <property type="nucleotide sequence ID" value="NZ_JANJOU010000001.1"/>
</dbReference>
<evidence type="ECO:0000256" key="6">
    <source>
        <dbReference type="ARBA" id="ARBA00022692"/>
    </source>
</evidence>
<evidence type="ECO:0000256" key="10">
    <source>
        <dbReference type="RuleBase" id="RU364125"/>
    </source>
</evidence>
<proteinExistence type="inferred from homology"/>
<dbReference type="InterPro" id="IPR005503">
    <property type="entry name" value="FliL"/>
</dbReference>
<name>A0ABT1WXV9_9PROT</name>
<comment type="subcellular location">
    <subcellularLocation>
        <location evidence="10">Cell inner membrane</location>
    </subcellularLocation>
    <subcellularLocation>
        <location evidence="2">Cell membrane</location>
        <topology evidence="2">Single-pass membrane protein</topology>
    </subcellularLocation>
</comment>
<dbReference type="Pfam" id="PF03748">
    <property type="entry name" value="FliL"/>
    <property type="match status" value="1"/>
</dbReference>
<protein>
    <recommendedName>
        <fullName evidence="10">Flagellar protein FliL</fullName>
    </recommendedName>
</protein>
<evidence type="ECO:0000256" key="1">
    <source>
        <dbReference type="ARBA" id="ARBA00002254"/>
    </source>
</evidence>
<evidence type="ECO:0000256" key="2">
    <source>
        <dbReference type="ARBA" id="ARBA00004162"/>
    </source>
</evidence>
<evidence type="ECO:0000313" key="11">
    <source>
        <dbReference type="EMBL" id="MCR0980682.1"/>
    </source>
</evidence>
<comment type="caution">
    <text evidence="11">The sequence shown here is derived from an EMBL/GenBank/DDBJ whole genome shotgun (WGS) entry which is preliminary data.</text>
</comment>
<evidence type="ECO:0000313" key="12">
    <source>
        <dbReference type="Proteomes" id="UP001524642"/>
    </source>
</evidence>
<keyword evidence="8 10" id="KW-1133">Transmembrane helix</keyword>
<keyword evidence="12" id="KW-1185">Reference proteome</keyword>
<evidence type="ECO:0000256" key="5">
    <source>
        <dbReference type="ARBA" id="ARBA00022500"/>
    </source>
</evidence>
<sequence length="179" mass="18894">MAHAAAPTADGAEAPPKKGGGKKLILLALPLLLGGVGAGLWFSGMLPFGKSAEHTAEHAAAIGGHGGAQAPAAGQPAKPPVFLDLPEVLTNLNVTGRRATFIRLKAKLELASESDAAAIQAAMPRLLDLFQTYLREMRPEELRGSQGTYRLREELRNRASLAASPARIQDVLFVEMIVQ</sequence>
<dbReference type="Proteomes" id="UP001524642">
    <property type="component" value="Unassembled WGS sequence"/>
</dbReference>
<evidence type="ECO:0000256" key="9">
    <source>
        <dbReference type="ARBA" id="ARBA00023136"/>
    </source>
</evidence>
<gene>
    <name evidence="11" type="ORF">NRP21_01305</name>
</gene>
<organism evidence="11 12">
    <name type="scientific">Roseomonas populi</name>
    <dbReference type="NCBI Taxonomy" id="3121582"/>
    <lineage>
        <taxon>Bacteria</taxon>
        <taxon>Pseudomonadati</taxon>
        <taxon>Pseudomonadota</taxon>
        <taxon>Alphaproteobacteria</taxon>
        <taxon>Acetobacterales</taxon>
        <taxon>Roseomonadaceae</taxon>
        <taxon>Roseomonas</taxon>
    </lineage>
</organism>
<dbReference type="PANTHER" id="PTHR35091">
    <property type="entry name" value="FLAGELLAR PROTEIN FLIL"/>
    <property type="match status" value="1"/>
</dbReference>
<evidence type="ECO:0000256" key="3">
    <source>
        <dbReference type="ARBA" id="ARBA00008281"/>
    </source>
</evidence>
<keyword evidence="10" id="KW-0997">Cell inner membrane</keyword>
<keyword evidence="7 10" id="KW-0283">Flagellar rotation</keyword>
<accession>A0ABT1WXV9</accession>
<feature type="transmembrane region" description="Helical" evidence="10">
    <location>
        <begin position="24"/>
        <end position="42"/>
    </location>
</feature>
<dbReference type="PANTHER" id="PTHR35091:SF2">
    <property type="entry name" value="FLAGELLAR PROTEIN FLIL"/>
    <property type="match status" value="1"/>
</dbReference>
<evidence type="ECO:0000256" key="8">
    <source>
        <dbReference type="ARBA" id="ARBA00022989"/>
    </source>
</evidence>
<evidence type="ECO:0000256" key="4">
    <source>
        <dbReference type="ARBA" id="ARBA00022475"/>
    </source>
</evidence>
<keyword evidence="11" id="KW-0282">Flagellum</keyword>
<keyword evidence="11" id="KW-0966">Cell projection</keyword>
<comment type="similarity">
    <text evidence="3 10">Belongs to the FliL family.</text>
</comment>
<keyword evidence="6 10" id="KW-0812">Transmembrane</keyword>
<keyword evidence="11" id="KW-0969">Cilium</keyword>
<dbReference type="EMBL" id="JANJOU010000001">
    <property type="protein sequence ID" value="MCR0980682.1"/>
    <property type="molecule type" value="Genomic_DNA"/>
</dbReference>
<comment type="function">
    <text evidence="1 10">Controls the rotational direction of flagella during chemotaxis.</text>
</comment>
<evidence type="ECO:0000256" key="7">
    <source>
        <dbReference type="ARBA" id="ARBA00022779"/>
    </source>
</evidence>
<reference evidence="11 12" key="1">
    <citation type="submission" date="2022-06" db="EMBL/GenBank/DDBJ databases">
        <title>Roseomonas CN29.</title>
        <authorList>
            <person name="Cheng Y."/>
            <person name="He X."/>
        </authorList>
    </citation>
    <scope>NUCLEOTIDE SEQUENCE [LARGE SCALE GENOMIC DNA]</scope>
    <source>
        <strain evidence="11 12">CN29</strain>
    </source>
</reference>
<keyword evidence="5 10" id="KW-0145">Chemotaxis</keyword>